<gene>
    <name evidence="8" type="ORF">RJ640_014672</name>
</gene>
<dbReference type="GO" id="GO:0005634">
    <property type="term" value="C:nucleus"/>
    <property type="evidence" value="ECO:0007669"/>
    <property type="project" value="UniProtKB-SubCell"/>
</dbReference>
<keyword evidence="4" id="KW-0804">Transcription</keyword>
<evidence type="ECO:0000256" key="6">
    <source>
        <dbReference type="SAM" id="Coils"/>
    </source>
</evidence>
<keyword evidence="9" id="KW-1185">Reference proteome</keyword>
<dbReference type="Pfam" id="PF00319">
    <property type="entry name" value="SRF-TF"/>
    <property type="match status" value="1"/>
</dbReference>
<accession>A0AA88SGT9</accession>
<comment type="caution">
    <text evidence="8">The sequence shown here is derived from an EMBL/GenBank/DDBJ whole genome shotgun (WGS) entry which is preliminary data.</text>
</comment>
<dbReference type="GO" id="GO:0046983">
    <property type="term" value="F:protein dimerization activity"/>
    <property type="evidence" value="ECO:0007669"/>
    <property type="project" value="InterPro"/>
</dbReference>
<keyword evidence="6" id="KW-0175">Coiled coil</keyword>
<dbReference type="PANTHER" id="PTHR48019">
    <property type="entry name" value="SERUM RESPONSE FACTOR HOMOLOG"/>
    <property type="match status" value="1"/>
</dbReference>
<dbReference type="PRINTS" id="PR00404">
    <property type="entry name" value="MADSDOMAIN"/>
</dbReference>
<dbReference type="InterPro" id="IPR002100">
    <property type="entry name" value="TF_MADSbox"/>
</dbReference>
<feature type="domain" description="MADS-box" evidence="7">
    <location>
        <begin position="16"/>
        <end position="66"/>
    </location>
</feature>
<sequence length="416" mass="47905">MDKSYVNHTFSAILRMGRSKLTLERIKDEKARLATLERRKNGLKKKAQHLAILCDVEVGMIFYAPKQNDAATTVEIWPEDSTFVRKLVDDFRLQHVQDRKKRSLDLSNVFEDQRAKLESMAEKLRKRNDEVTYPIWGNAFYSLSEGQLRDLNFSLDRKVEFAKARIEWMRNGVTMANSSKSQSAFMPSWSRSMEFEAIQPSSRPICSFSCPLGLIKETQHELSLDIENSMGNPLMTMLVNNIDSTHQPGAVPSRNFAGYYDPIPDMVMKNNPGQPMFYYESAPQQPTQYPIMDVTSSQRHTPLMSLRNNPMPPLQYYNPTMQSWQQHMQYSIMAGTSSQIQTPPMSGMVEHTVRKNPRQQLYYDDPAVQPMQLHMPHPVMAPTSSQVHAPQMVDYYEVSDFLDEEAFSNSSKVYEV</sequence>
<dbReference type="InterPro" id="IPR036879">
    <property type="entry name" value="TF_MADSbox_sf"/>
</dbReference>
<dbReference type="AlphaFoldDB" id="A0AA88SGT9"/>
<dbReference type="Gene3D" id="3.40.1810.10">
    <property type="entry name" value="Transcription factor, MADS-box"/>
    <property type="match status" value="1"/>
</dbReference>
<protein>
    <recommendedName>
        <fullName evidence="7">MADS-box domain-containing protein</fullName>
    </recommendedName>
</protein>
<evidence type="ECO:0000259" key="7">
    <source>
        <dbReference type="PROSITE" id="PS50066"/>
    </source>
</evidence>
<name>A0AA88SGT9_9ASTE</name>
<evidence type="ECO:0000256" key="4">
    <source>
        <dbReference type="ARBA" id="ARBA00023163"/>
    </source>
</evidence>
<comment type="subcellular location">
    <subcellularLocation>
        <location evidence="1">Nucleus</location>
    </subcellularLocation>
</comment>
<feature type="coiled-coil region" evidence="6">
    <location>
        <begin position="19"/>
        <end position="53"/>
    </location>
</feature>
<evidence type="ECO:0000313" key="9">
    <source>
        <dbReference type="Proteomes" id="UP001187471"/>
    </source>
</evidence>
<evidence type="ECO:0000256" key="3">
    <source>
        <dbReference type="ARBA" id="ARBA00023125"/>
    </source>
</evidence>
<dbReference type="InterPro" id="IPR033897">
    <property type="entry name" value="SRF-like_MADS-box"/>
</dbReference>
<dbReference type="GO" id="GO:0000987">
    <property type="term" value="F:cis-regulatory region sequence-specific DNA binding"/>
    <property type="evidence" value="ECO:0007669"/>
    <property type="project" value="InterPro"/>
</dbReference>
<dbReference type="SUPFAM" id="SSF55455">
    <property type="entry name" value="SRF-like"/>
    <property type="match status" value="1"/>
</dbReference>
<reference evidence="8" key="1">
    <citation type="submission" date="2022-12" db="EMBL/GenBank/DDBJ databases">
        <title>Draft genome assemblies for two species of Escallonia (Escalloniales).</title>
        <authorList>
            <person name="Chanderbali A."/>
            <person name="Dervinis C."/>
            <person name="Anghel I."/>
            <person name="Soltis D."/>
            <person name="Soltis P."/>
            <person name="Zapata F."/>
        </authorList>
    </citation>
    <scope>NUCLEOTIDE SEQUENCE</scope>
    <source>
        <strain evidence="8">UCBG92.1500</strain>
        <tissue evidence="8">Leaf</tissue>
    </source>
</reference>
<evidence type="ECO:0000256" key="1">
    <source>
        <dbReference type="ARBA" id="ARBA00004123"/>
    </source>
</evidence>
<keyword evidence="2" id="KW-0805">Transcription regulation</keyword>
<evidence type="ECO:0000256" key="5">
    <source>
        <dbReference type="ARBA" id="ARBA00023242"/>
    </source>
</evidence>
<organism evidence="8 9">
    <name type="scientific">Escallonia rubra</name>
    <dbReference type="NCBI Taxonomy" id="112253"/>
    <lineage>
        <taxon>Eukaryota</taxon>
        <taxon>Viridiplantae</taxon>
        <taxon>Streptophyta</taxon>
        <taxon>Embryophyta</taxon>
        <taxon>Tracheophyta</taxon>
        <taxon>Spermatophyta</taxon>
        <taxon>Magnoliopsida</taxon>
        <taxon>eudicotyledons</taxon>
        <taxon>Gunneridae</taxon>
        <taxon>Pentapetalae</taxon>
        <taxon>asterids</taxon>
        <taxon>campanulids</taxon>
        <taxon>Escalloniales</taxon>
        <taxon>Escalloniaceae</taxon>
        <taxon>Escallonia</taxon>
    </lineage>
</organism>
<dbReference type="GO" id="GO:0000981">
    <property type="term" value="F:DNA-binding transcription factor activity, RNA polymerase II-specific"/>
    <property type="evidence" value="ECO:0007669"/>
    <property type="project" value="InterPro"/>
</dbReference>
<dbReference type="GO" id="GO:0045944">
    <property type="term" value="P:positive regulation of transcription by RNA polymerase II"/>
    <property type="evidence" value="ECO:0007669"/>
    <property type="project" value="InterPro"/>
</dbReference>
<keyword evidence="5" id="KW-0539">Nucleus</keyword>
<dbReference type="CDD" id="cd00266">
    <property type="entry name" value="MADS_SRF_like"/>
    <property type="match status" value="1"/>
</dbReference>
<dbReference type="InterPro" id="IPR050142">
    <property type="entry name" value="MADS-box/MEF2_TF"/>
</dbReference>
<evidence type="ECO:0000313" key="8">
    <source>
        <dbReference type="EMBL" id="KAK2990220.1"/>
    </source>
</evidence>
<dbReference type="EMBL" id="JAVXUO010000661">
    <property type="protein sequence ID" value="KAK2990220.1"/>
    <property type="molecule type" value="Genomic_DNA"/>
</dbReference>
<proteinExistence type="predicted"/>
<dbReference type="PROSITE" id="PS50066">
    <property type="entry name" value="MADS_BOX_2"/>
    <property type="match status" value="1"/>
</dbReference>
<evidence type="ECO:0000256" key="2">
    <source>
        <dbReference type="ARBA" id="ARBA00023015"/>
    </source>
</evidence>
<dbReference type="SMART" id="SM00432">
    <property type="entry name" value="MADS"/>
    <property type="match status" value="1"/>
</dbReference>
<dbReference type="Proteomes" id="UP001187471">
    <property type="component" value="Unassembled WGS sequence"/>
</dbReference>
<keyword evidence="3" id="KW-0238">DNA-binding</keyword>